<protein>
    <submittedName>
        <fullName evidence="3">Uncharacterized protein</fullName>
    </submittedName>
</protein>
<evidence type="ECO:0000256" key="1">
    <source>
        <dbReference type="SAM" id="MobiDB-lite"/>
    </source>
</evidence>
<dbReference type="EMBL" id="HBUF01338748">
    <property type="protein sequence ID" value="CAG6698672.1"/>
    <property type="molecule type" value="Transcribed_RNA"/>
</dbReference>
<organism evidence="3">
    <name type="scientific">Cacopsylla melanoneura</name>
    <dbReference type="NCBI Taxonomy" id="428564"/>
    <lineage>
        <taxon>Eukaryota</taxon>
        <taxon>Metazoa</taxon>
        <taxon>Ecdysozoa</taxon>
        <taxon>Arthropoda</taxon>
        <taxon>Hexapoda</taxon>
        <taxon>Insecta</taxon>
        <taxon>Pterygota</taxon>
        <taxon>Neoptera</taxon>
        <taxon>Paraneoptera</taxon>
        <taxon>Hemiptera</taxon>
        <taxon>Sternorrhyncha</taxon>
        <taxon>Psylloidea</taxon>
        <taxon>Psyllidae</taxon>
        <taxon>Psyllinae</taxon>
        <taxon>Cacopsylla</taxon>
    </lineage>
</organism>
<feature type="compositionally biased region" description="Low complexity" evidence="1">
    <location>
        <begin position="204"/>
        <end position="213"/>
    </location>
</feature>
<sequence length="299" mass="33169">MLCLKLLSSLFLLGLAVAAPRDLNNDQAAVAADDGAAPKQHRVERNRRGLLGGDDTPEDGKLDLEHEIPLRVLEKSLELNDGEGDNEVNGTKKIDNKNIEYYHKKNKGTIKTIVEEKDQDENKLENVFYHLSYEKETPSTVEPAEDTTLPEDQTTDQTLADDDEEETVTPSDNEYINLNNADDATIPPSEEAFVPLESSDAVNQDQEQQQPQQGGRGWFNNWFNWVGQTISDDSVTESATTQPAADLPDTPHLDQAIGGGGQQFTILSPFYFGSIGLKSPDCPQHRPTQISIYFFSFCV</sequence>
<proteinExistence type="predicted"/>
<evidence type="ECO:0000256" key="2">
    <source>
        <dbReference type="SAM" id="SignalP"/>
    </source>
</evidence>
<keyword evidence="2" id="KW-0732">Signal</keyword>
<dbReference type="AlphaFoldDB" id="A0A8D8U7L6"/>
<feature type="compositionally biased region" description="Polar residues" evidence="1">
    <location>
        <begin position="168"/>
        <end position="182"/>
    </location>
</feature>
<feature type="chain" id="PRO_5036262162" evidence="2">
    <location>
        <begin position="19"/>
        <end position="299"/>
    </location>
</feature>
<evidence type="ECO:0000313" key="3">
    <source>
        <dbReference type="EMBL" id="CAG6698786.1"/>
    </source>
</evidence>
<feature type="region of interest" description="Disordered" evidence="1">
    <location>
        <begin position="134"/>
        <end position="218"/>
    </location>
</feature>
<reference evidence="3" key="1">
    <citation type="submission" date="2021-05" db="EMBL/GenBank/DDBJ databases">
        <authorList>
            <person name="Alioto T."/>
            <person name="Alioto T."/>
            <person name="Gomez Garrido J."/>
        </authorList>
    </citation>
    <scope>NUCLEOTIDE SEQUENCE</scope>
</reference>
<feature type="region of interest" description="Disordered" evidence="1">
    <location>
        <begin position="31"/>
        <end position="61"/>
    </location>
</feature>
<feature type="signal peptide" evidence="2">
    <location>
        <begin position="1"/>
        <end position="18"/>
    </location>
</feature>
<name>A0A8D8U7L6_9HEMI</name>
<dbReference type="EMBL" id="HBUF01338780">
    <property type="protein sequence ID" value="CAG6698786.1"/>
    <property type="molecule type" value="Transcribed_RNA"/>
</dbReference>
<accession>A0A8D8U7L6</accession>